<name>A0A074ZSX1_OPIVI</name>
<evidence type="ECO:0000313" key="1">
    <source>
        <dbReference type="EMBL" id="KER28937.1"/>
    </source>
</evidence>
<dbReference type="OrthoDB" id="6275712at2759"/>
<keyword evidence="2" id="KW-1185">Reference proteome</keyword>
<accession>A0A074ZSX1</accession>
<dbReference type="EMBL" id="KL596688">
    <property type="protein sequence ID" value="KER28937.1"/>
    <property type="molecule type" value="Genomic_DNA"/>
</dbReference>
<reference evidence="1 2" key="1">
    <citation type="submission" date="2013-11" db="EMBL/GenBank/DDBJ databases">
        <title>Opisthorchis viverrini - life in the bile duct.</title>
        <authorList>
            <person name="Young N.D."/>
            <person name="Nagarajan N."/>
            <person name="Lin S.J."/>
            <person name="Korhonen P.K."/>
            <person name="Jex A.R."/>
            <person name="Hall R.S."/>
            <person name="Safavi-Hemami H."/>
            <person name="Kaewkong W."/>
            <person name="Bertrand D."/>
            <person name="Gao S."/>
            <person name="Seet Q."/>
            <person name="Wongkham S."/>
            <person name="Teh B.T."/>
            <person name="Wongkham C."/>
            <person name="Intapan P.M."/>
            <person name="Maleewong W."/>
            <person name="Yang X."/>
            <person name="Hu M."/>
            <person name="Wang Z."/>
            <person name="Hofmann A."/>
            <person name="Sternberg P.W."/>
            <person name="Tan P."/>
            <person name="Wang J."/>
            <person name="Gasser R.B."/>
        </authorList>
    </citation>
    <scope>NUCLEOTIDE SEQUENCE [LARGE SCALE GENOMIC DNA]</scope>
</reference>
<organism evidence="1 2">
    <name type="scientific">Opisthorchis viverrini</name>
    <name type="common">Southeast Asian liver fluke</name>
    <dbReference type="NCBI Taxonomy" id="6198"/>
    <lineage>
        <taxon>Eukaryota</taxon>
        <taxon>Metazoa</taxon>
        <taxon>Spiralia</taxon>
        <taxon>Lophotrochozoa</taxon>
        <taxon>Platyhelminthes</taxon>
        <taxon>Trematoda</taxon>
        <taxon>Digenea</taxon>
        <taxon>Opisthorchiida</taxon>
        <taxon>Opisthorchiata</taxon>
        <taxon>Opisthorchiidae</taxon>
        <taxon>Opisthorchis</taxon>
    </lineage>
</organism>
<dbReference type="AlphaFoldDB" id="A0A074ZSX1"/>
<sequence>MHRLQAGFAINTITLIACIELRRLAARSAGLHTVCVVTEECAIGTVVCDMGPLLKDFGVDMYTRDDTREETASDRGPLVTIISDSQTFSLVGTNLVTRGRVDREHYLATKQCRLTPTPYETGQTSEAANGLLLKWQPISGNPEMAPQTCLPDFA</sequence>
<protein>
    <submittedName>
        <fullName evidence="1">Uncharacterized protein</fullName>
    </submittedName>
</protein>
<dbReference type="PROSITE" id="PS51257">
    <property type="entry name" value="PROKAR_LIPOPROTEIN"/>
    <property type="match status" value="1"/>
</dbReference>
<gene>
    <name evidence="1" type="ORF">T265_04321</name>
</gene>
<dbReference type="RefSeq" id="XP_009167294.1">
    <property type="nucleotide sequence ID" value="XM_009169030.1"/>
</dbReference>
<dbReference type="KEGG" id="ovi:T265_04321"/>
<dbReference type="CTD" id="20318503"/>
<proteinExistence type="predicted"/>
<dbReference type="GeneID" id="20318503"/>
<dbReference type="Proteomes" id="UP000054324">
    <property type="component" value="Unassembled WGS sequence"/>
</dbReference>
<evidence type="ECO:0000313" key="2">
    <source>
        <dbReference type="Proteomes" id="UP000054324"/>
    </source>
</evidence>